<dbReference type="Proteomes" id="UP000632849">
    <property type="component" value="Unassembled WGS sequence"/>
</dbReference>
<gene>
    <name evidence="4" type="ORF">GCM10017667_31250</name>
</gene>
<feature type="domain" description="Choice-of-anchor A" evidence="3">
    <location>
        <begin position="39"/>
        <end position="321"/>
    </location>
</feature>
<comment type="caution">
    <text evidence="4">The sequence shown here is derived from an EMBL/GenBank/DDBJ whole genome shotgun (WGS) entry which is preliminary data.</text>
</comment>
<name>A0A919BME6_STRFL</name>
<evidence type="ECO:0000259" key="3">
    <source>
        <dbReference type="Pfam" id="PF20597"/>
    </source>
</evidence>
<sequence length="451" mass="46020">MKKPYSLLGIAVCTVAVTLAAGVPAAVADTVDVGNPVSGDNGFDVVVETDALLGSTESEGPVAIGGDLSYGAGYNVALHTPGTFRDGTDARPTALLVGGRISSADSSPVGVLKVLQDGYVKVGDLTGSDVVTQDANNAAVKTQVVATAQGHDSTPRIELTVEQPALSVGPRPGLMDFTDLFADYRDRADALATCAGNVEPEAPGRLALDGTRTNVLRLTGAELNALSEITFLDRPTEKGPLVIDVDTTATGGVFTWDVPNLAGVTGADAPYILWNFADATAVTIATGDTIEGTIYAPRAHVTDVDPADIEGDIIAKALTAGPLEAKRAADADAGEIHHFPFAATLSCENAPTPTPSPTTSEPTPEPTTSEPTPEPTTSEPTPEPTTSEPTPEPSSSEPTTPAPTPTPTEPGGYGDGELAESGPSLPAHATAALATACAAAGLLLARRFRRR</sequence>
<keyword evidence="5" id="KW-1185">Reference proteome</keyword>
<feature type="signal peptide" evidence="2">
    <location>
        <begin position="1"/>
        <end position="28"/>
    </location>
</feature>
<organism evidence="4 5">
    <name type="scientific">Streptomyces filamentosus</name>
    <name type="common">Streptomyces roseosporus</name>
    <dbReference type="NCBI Taxonomy" id="67294"/>
    <lineage>
        <taxon>Bacteria</taxon>
        <taxon>Bacillati</taxon>
        <taxon>Actinomycetota</taxon>
        <taxon>Actinomycetes</taxon>
        <taxon>Kitasatosporales</taxon>
        <taxon>Streptomycetaceae</taxon>
        <taxon>Streptomyces</taxon>
    </lineage>
</organism>
<feature type="chain" id="PRO_5036926648" description="Choice-of-anchor A domain-containing protein" evidence="2">
    <location>
        <begin position="29"/>
        <end position="451"/>
    </location>
</feature>
<dbReference type="NCBIfam" id="TIGR04215">
    <property type="entry name" value="choice_anch_A"/>
    <property type="match status" value="1"/>
</dbReference>
<reference evidence="4" key="2">
    <citation type="submission" date="2020-09" db="EMBL/GenBank/DDBJ databases">
        <authorList>
            <person name="Sun Q."/>
            <person name="Ohkuma M."/>
        </authorList>
    </citation>
    <scope>NUCLEOTIDE SEQUENCE</scope>
    <source>
        <strain evidence="4">JCM 4122</strain>
    </source>
</reference>
<dbReference type="EMBL" id="BNBE01000001">
    <property type="protein sequence ID" value="GHF98321.1"/>
    <property type="molecule type" value="Genomic_DNA"/>
</dbReference>
<evidence type="ECO:0000256" key="2">
    <source>
        <dbReference type="SAM" id="SignalP"/>
    </source>
</evidence>
<dbReference type="RefSeq" id="WP_190041789.1">
    <property type="nucleotide sequence ID" value="NZ_BNBE01000001.1"/>
</dbReference>
<keyword evidence="2" id="KW-0732">Signal</keyword>
<dbReference type="Pfam" id="PF20597">
    <property type="entry name" value="pAdhesive_15"/>
    <property type="match status" value="1"/>
</dbReference>
<dbReference type="InterPro" id="IPR026588">
    <property type="entry name" value="Choice_anch_A"/>
</dbReference>
<reference evidence="4" key="1">
    <citation type="journal article" date="2014" name="Int. J. Syst. Evol. Microbiol.">
        <title>Complete genome sequence of Corynebacterium casei LMG S-19264T (=DSM 44701T), isolated from a smear-ripened cheese.</title>
        <authorList>
            <consortium name="US DOE Joint Genome Institute (JGI-PGF)"/>
            <person name="Walter F."/>
            <person name="Albersmeier A."/>
            <person name="Kalinowski J."/>
            <person name="Ruckert C."/>
        </authorList>
    </citation>
    <scope>NUCLEOTIDE SEQUENCE</scope>
    <source>
        <strain evidence="4">JCM 4122</strain>
    </source>
</reference>
<evidence type="ECO:0000313" key="4">
    <source>
        <dbReference type="EMBL" id="GHF98321.1"/>
    </source>
</evidence>
<proteinExistence type="predicted"/>
<accession>A0A919BME6</accession>
<evidence type="ECO:0000313" key="5">
    <source>
        <dbReference type="Proteomes" id="UP000632849"/>
    </source>
</evidence>
<dbReference type="AlphaFoldDB" id="A0A919BME6"/>
<evidence type="ECO:0000256" key="1">
    <source>
        <dbReference type="SAM" id="MobiDB-lite"/>
    </source>
</evidence>
<protein>
    <recommendedName>
        <fullName evidence="3">Choice-of-anchor A domain-containing protein</fullName>
    </recommendedName>
</protein>
<dbReference type="PRINTS" id="PR01217">
    <property type="entry name" value="PRICHEXTENSN"/>
</dbReference>
<feature type="compositionally biased region" description="Low complexity" evidence="1">
    <location>
        <begin position="357"/>
        <end position="399"/>
    </location>
</feature>
<feature type="region of interest" description="Disordered" evidence="1">
    <location>
        <begin position="346"/>
        <end position="426"/>
    </location>
</feature>